<protein>
    <submittedName>
        <fullName evidence="1">Uncharacterized protein</fullName>
    </submittedName>
</protein>
<dbReference type="RefSeq" id="WP_246942160.1">
    <property type="nucleotide sequence ID" value="NZ_JAKGAK010000018.1"/>
</dbReference>
<comment type="caution">
    <text evidence="1">The sequence shown here is derived from an EMBL/GenBank/DDBJ whole genome shotgun (WGS) entry which is preliminary data.</text>
</comment>
<keyword evidence="2" id="KW-1185">Reference proteome</keyword>
<dbReference type="EMBL" id="JBHSEO010000049">
    <property type="protein sequence ID" value="MFC4416328.1"/>
    <property type="molecule type" value="Genomic_DNA"/>
</dbReference>
<gene>
    <name evidence="1" type="ORF">ACFO0E_07865</name>
</gene>
<sequence length="319" mass="35490">MPNPNAGVNNTQFGWRLEGKIIAIDNGGNLPCYKNFMQIMEFGALELIVLDTASTLHGKSQFSDIDGLQVFPNTTLGDGTPSTLFACLDSTLSGTLPPVLNSDLPASLAHKITKLSELPVNTIALDSITGVESFDWVSLDCYNDIEIIITHGKEKLKKTLLCNIQIPFTFTHDGQTSWTRANELMASFGLRFHCFSGTQKATHMVSEKPLEKDQSTRTVTYDAIFVPDAERSKHLTSNEREKIAFLLDTVFDIHDLTYQVLEEGSSERAKSYLLSRGYISQFDEEEGAFVFTSEYTPPPWGSEFSKELSMLHEGVQKNV</sequence>
<evidence type="ECO:0000313" key="2">
    <source>
        <dbReference type="Proteomes" id="UP001596015"/>
    </source>
</evidence>
<name>A0ABV8XCV3_9GAMM</name>
<dbReference type="Proteomes" id="UP001596015">
    <property type="component" value="Unassembled WGS sequence"/>
</dbReference>
<accession>A0ABV8XCV3</accession>
<organism evidence="1 2">
    <name type="scientific">Chromohalobacter beijerinckii</name>
    <dbReference type="NCBI Taxonomy" id="86179"/>
    <lineage>
        <taxon>Bacteria</taxon>
        <taxon>Pseudomonadati</taxon>
        <taxon>Pseudomonadota</taxon>
        <taxon>Gammaproteobacteria</taxon>
        <taxon>Oceanospirillales</taxon>
        <taxon>Halomonadaceae</taxon>
        <taxon>Chromohalobacter</taxon>
    </lineage>
</organism>
<evidence type="ECO:0000313" key="1">
    <source>
        <dbReference type="EMBL" id="MFC4416328.1"/>
    </source>
</evidence>
<reference evidence="2" key="1">
    <citation type="journal article" date="2019" name="Int. J. Syst. Evol. Microbiol.">
        <title>The Global Catalogue of Microorganisms (GCM) 10K type strain sequencing project: providing services to taxonomists for standard genome sequencing and annotation.</title>
        <authorList>
            <consortium name="The Broad Institute Genomics Platform"/>
            <consortium name="The Broad Institute Genome Sequencing Center for Infectious Disease"/>
            <person name="Wu L."/>
            <person name="Ma J."/>
        </authorList>
    </citation>
    <scope>NUCLEOTIDE SEQUENCE [LARGE SCALE GENOMIC DNA]</scope>
    <source>
        <strain evidence="2">CCUG 49679</strain>
    </source>
</reference>
<proteinExistence type="predicted"/>